<dbReference type="RefSeq" id="WP_077133444.1">
    <property type="nucleotide sequence ID" value="NZ_CP014263.1"/>
</dbReference>
<name>A0A1P9X2W3_9BACT</name>
<dbReference type="OrthoDB" id="1343312at2"/>
<organism evidence="1 2">
    <name type="scientific">Spirosoma montaniterrae</name>
    <dbReference type="NCBI Taxonomy" id="1178516"/>
    <lineage>
        <taxon>Bacteria</taxon>
        <taxon>Pseudomonadati</taxon>
        <taxon>Bacteroidota</taxon>
        <taxon>Cytophagia</taxon>
        <taxon>Cytophagales</taxon>
        <taxon>Cytophagaceae</taxon>
        <taxon>Spirosoma</taxon>
    </lineage>
</organism>
<dbReference type="Pfam" id="PF22028">
    <property type="entry name" value="DUF6934"/>
    <property type="match status" value="1"/>
</dbReference>
<dbReference type="Proteomes" id="UP000187941">
    <property type="component" value="Chromosome"/>
</dbReference>
<dbReference type="KEGG" id="smon:AWR27_23310"/>
<proteinExistence type="predicted"/>
<reference evidence="1 2" key="1">
    <citation type="submission" date="2016-01" db="EMBL/GenBank/DDBJ databases">
        <authorList>
            <person name="Oliw E.H."/>
        </authorList>
    </citation>
    <scope>NUCLEOTIDE SEQUENCE [LARGE SCALE GENOMIC DNA]</scope>
    <source>
        <strain evidence="1 2">DY10</strain>
    </source>
</reference>
<sequence length="147" mass="16449">MQYPAYSFVQSDDATQFFFKSIGPKGVIQKIIVLSLVDDSVYNLALGDYDHLTGKIDDQSVSDNGDTAKILATIVQVIHHYLTHNPQGRIAFAGNTPARNRLYRMAISRAYPELSALFYLFGYKTDAGSPEPFDPSSDYELYLIGRK</sequence>
<protein>
    <submittedName>
        <fullName evidence="1">Uncharacterized protein</fullName>
    </submittedName>
</protein>
<dbReference type="EMBL" id="CP014263">
    <property type="protein sequence ID" value="AQG81967.1"/>
    <property type="molecule type" value="Genomic_DNA"/>
</dbReference>
<accession>A0A1P9X2W3</accession>
<evidence type="ECO:0000313" key="1">
    <source>
        <dbReference type="EMBL" id="AQG81967.1"/>
    </source>
</evidence>
<evidence type="ECO:0000313" key="2">
    <source>
        <dbReference type="Proteomes" id="UP000187941"/>
    </source>
</evidence>
<dbReference type="STRING" id="1178516.AWR27_23310"/>
<gene>
    <name evidence="1" type="ORF">AWR27_23310</name>
</gene>
<keyword evidence="2" id="KW-1185">Reference proteome</keyword>
<dbReference type="InterPro" id="IPR053865">
    <property type="entry name" value="DUF6934"/>
</dbReference>
<dbReference type="AlphaFoldDB" id="A0A1P9X2W3"/>